<evidence type="ECO:0000313" key="4">
    <source>
        <dbReference type="EMBL" id="TZE80785.1"/>
    </source>
</evidence>
<dbReference type="EMBL" id="VTPS01000024">
    <property type="protein sequence ID" value="TZE80785.1"/>
    <property type="molecule type" value="Genomic_DNA"/>
</dbReference>
<evidence type="ECO:0000313" key="5">
    <source>
        <dbReference type="Proteomes" id="UP000322976"/>
    </source>
</evidence>
<dbReference type="InterPro" id="IPR010982">
    <property type="entry name" value="Lambda_DNA-bd_dom_sf"/>
</dbReference>
<dbReference type="PANTHER" id="PTHR46558">
    <property type="entry name" value="TRACRIPTIONAL REGULATORY PROTEIN-RELATED-RELATED"/>
    <property type="match status" value="1"/>
</dbReference>
<dbReference type="PROSITE" id="PS50943">
    <property type="entry name" value="HTH_CROC1"/>
    <property type="match status" value="1"/>
</dbReference>
<dbReference type="Pfam" id="PF01381">
    <property type="entry name" value="HTH_3"/>
    <property type="match status" value="1"/>
</dbReference>
<dbReference type="InterPro" id="IPR001387">
    <property type="entry name" value="Cro/C1-type_HTH"/>
</dbReference>
<dbReference type="Gene3D" id="1.10.260.40">
    <property type="entry name" value="lambda repressor-like DNA-binding domains"/>
    <property type="match status" value="1"/>
</dbReference>
<keyword evidence="1" id="KW-0238">DNA-binding</keyword>
<feature type="domain" description="HTH cro/C1-type" evidence="3">
    <location>
        <begin position="23"/>
        <end position="77"/>
    </location>
</feature>
<evidence type="ECO:0000259" key="3">
    <source>
        <dbReference type="PROSITE" id="PS50943"/>
    </source>
</evidence>
<keyword evidence="2" id="KW-0812">Transmembrane</keyword>
<dbReference type="PANTHER" id="PTHR46558:SF11">
    <property type="entry name" value="HTH-TYPE TRANSCRIPTIONAL REGULATOR XRE"/>
    <property type="match status" value="1"/>
</dbReference>
<accession>A0A5D8Q7S1</accession>
<evidence type="ECO:0000256" key="2">
    <source>
        <dbReference type="SAM" id="Phobius"/>
    </source>
</evidence>
<reference evidence="4 5" key="1">
    <citation type="submission" date="2019-08" db="EMBL/GenBank/DDBJ databases">
        <title>Calorimonas adulescens gen. nov., sp. nov., an anaerobic thermophilic bacterium from Sakhalin hot spring.</title>
        <authorList>
            <person name="Khomyakova M.A."/>
            <person name="Merkel A.Y."/>
            <person name="Novikov A."/>
            <person name="Bonch-Osmolovskaya E.A."/>
            <person name="Slobodkin A.I."/>
        </authorList>
    </citation>
    <scope>NUCLEOTIDE SEQUENCE [LARGE SCALE GENOMIC DNA]</scope>
    <source>
        <strain evidence="4 5">A05MB</strain>
    </source>
</reference>
<name>A0A5D8Q7S1_9THEO</name>
<dbReference type="SMART" id="SM00530">
    <property type="entry name" value="HTH_XRE"/>
    <property type="match status" value="1"/>
</dbReference>
<keyword evidence="2" id="KW-0472">Membrane</keyword>
<evidence type="ECO:0000256" key="1">
    <source>
        <dbReference type="ARBA" id="ARBA00023125"/>
    </source>
</evidence>
<protein>
    <submittedName>
        <fullName evidence="4">Helix-turn-helix transcriptional regulator</fullName>
    </submittedName>
</protein>
<gene>
    <name evidence="4" type="ORF">FWJ32_12210</name>
</gene>
<keyword evidence="5" id="KW-1185">Reference proteome</keyword>
<feature type="transmembrane region" description="Helical" evidence="2">
    <location>
        <begin position="101"/>
        <end position="121"/>
    </location>
</feature>
<dbReference type="GO" id="GO:0003677">
    <property type="term" value="F:DNA binding"/>
    <property type="evidence" value="ECO:0007669"/>
    <property type="project" value="UniProtKB-KW"/>
</dbReference>
<dbReference type="AlphaFoldDB" id="A0A5D8Q7S1"/>
<sequence>MYKKEERNMNKVNGKNMNIAEELLKIRKNNNLSQDEFAEKIGVSRQAVSRWEMGISAPSIDTLVKISERFGVSIDSMLKSNEQAYNEKITIQERPKLSRRIIGIVITLIGLIGISTLPLLADYKRDREMQLFKSAYENSAHYLIEYPLFILLLLFSLLLVAGIYFIIKNRR</sequence>
<dbReference type="CDD" id="cd00093">
    <property type="entry name" value="HTH_XRE"/>
    <property type="match status" value="1"/>
</dbReference>
<dbReference type="SUPFAM" id="SSF47413">
    <property type="entry name" value="lambda repressor-like DNA-binding domains"/>
    <property type="match status" value="1"/>
</dbReference>
<comment type="caution">
    <text evidence="4">The sequence shown here is derived from an EMBL/GenBank/DDBJ whole genome shotgun (WGS) entry which is preliminary data.</text>
</comment>
<keyword evidence="2" id="KW-1133">Transmembrane helix</keyword>
<feature type="transmembrane region" description="Helical" evidence="2">
    <location>
        <begin position="146"/>
        <end position="167"/>
    </location>
</feature>
<organism evidence="4 5">
    <name type="scientific">Calorimonas adulescens</name>
    <dbReference type="NCBI Taxonomy" id="2606906"/>
    <lineage>
        <taxon>Bacteria</taxon>
        <taxon>Bacillati</taxon>
        <taxon>Bacillota</taxon>
        <taxon>Clostridia</taxon>
        <taxon>Thermoanaerobacterales</taxon>
        <taxon>Thermoanaerobacteraceae</taxon>
        <taxon>Calorimonas</taxon>
    </lineage>
</organism>
<proteinExistence type="predicted"/>
<dbReference type="Proteomes" id="UP000322976">
    <property type="component" value="Unassembled WGS sequence"/>
</dbReference>